<feature type="region of interest" description="Disordered" evidence="8">
    <location>
        <begin position="1373"/>
        <end position="1400"/>
    </location>
</feature>
<gene>
    <name evidence="10" type="ORF">EJD97_004668</name>
</gene>
<dbReference type="GO" id="GO:0070847">
    <property type="term" value="C:core mediator complex"/>
    <property type="evidence" value="ECO:0007669"/>
    <property type="project" value="TreeGrafter"/>
</dbReference>
<sequence>MAELGQQTVDFSALVSRAAEESYVTLKELVEKCKSSNLSDSEKKIGILKYVVKTQQRMLRLNVLSKWCHQVPLIQYSQQLASTLSSHDTCFTQAADSLFFMHEGLQQARAPIYDVPSAVEVLLTGSYDRLPKCIEDVGLQSTLNDDQQKPALKKLDTLVRSKLLEVSLPKDITEVKVSDGTVLLRVEGEFKVLVTLGYRGHLSMWRILHMELLVGERSGPMKLDDFRRHALGDDLERRMAAADHPFMTLYSILHELCVALVMDTVIRQVQTLRQGRWKDAIRFELITDVSTGQAGSAGSTQTSQDGESDSASLRTPGLKILYWLDLDKNSGTSEIGTCPFIKIEPGPDLRIKCLHSTFVIDPLTGKEAEFSLDQSCIDIEKLLLRVICCNRYTRLLEILKELEKNSQICRVPSDIQLQCHVEEMLGDSRKKDNKFDSREYQGQEVLRVRAFGSSFFTLAINTRNGRFILHSSKNVISSSVVVECEEALNQGSMSAAEAFISLRSKSILHLFACIGRFLGLEVFEHGSAAVKVPKSISSGTNLLLMGFPECGSSYFLLMELDKDFKPVFKLLESRSDSPAKAQSLADLSNVVRVETIDVGRMQICEDELNLSLLNSKKLLSVLRSDGGSHQTSENSLLADFSLEGSIVASGVQSTFLSIVDEVFELEKGSSVPSFSGQIPPSTFGASPASHFGTGVANYQSLKVGTLSPKWDRGAGNYSNSMYKGVIQSGSVGSLAATQTGKKLTASKSEQDLTSLRSPHSAGVGSYTSMDEDQLTASTNRSARLLSPPHRVSASSGKASVSRNSAVGTVPGGFRTADSNSLVLSPGSQTIDSATCIKSEQDAASGYNILPRKRTLSDLLDSLPSLQSMQSNEGSYKRRKLVESAGTHLPKSMMLTSSDISGKTEEYSYGSLIAEANKGNAPSSIYVSSLLHVVRHCSLCIKHARLTSQMEALDIPYVEEVGLRSASSNLWFRVPFARDDTWQHICLRLGRPGSMYWDVKINDQHFQDLWELQKGSNSTPWDSGIRIANTSDADSHIRYDCEGVVLSYYSVDADSIKKLVADIQRLSNARTFALGMRKLLGARADEKFEENNANSESKAPAALKGTTDATDRISEQMRKQFRIEAVGLMSLWFSFGSGVLARFVVEWESGKEGCTMHVSPDQLWPHTKFLEDFINGAEVASLLDCIRLTAGPLHALAAATRPARAAPVSGVPGVTAPISSVAKQTGYVPSLPSNVNSSINQPAPGPGVNPVSASVGTLGAHSHPSAAMLAAAAAAAGRGGPGIVPSSLLPIDVSVVLRGPYWIRIIYRKKFAVDMRCFAGDQVWLQPATPPKGGPEVGGSLPCPQFRPFIMEHVAQELNGIDSNFTGSQQAVGVPNSNSLNAGSQLPAANTNRTNLSNSTGLARPANAVTGFNRTANGLPAASNLAGVNAGMPLRRAPGTGVPAHVRGELNTAIIGLGDDGGYGGGWVPLVALKKVLRGILKYLGVLWLFAQLPDLLKEILGSILKDNEGALLNLDQEQPALRFFVGGYVFAVSVHRVQLLLQVISVKRFHQSQQQQQQNPGSAQEELTQSEIGEICDYFSRRVASEPYDASRVASFITLLTLPISVLREFLKLIAWKKGLSQVQGGDMVPTQKSRIELCLENHAGYSIDGSSENTSASKSNIHYDRAHNSVDFALTVVLDHAHIPHINAAGGAAWLPYCVSVRLRYAFGENPNVLFLGMEGSHGGRACWLRVDDWERCKQRVARTVEVNGNSAGDANQGRLRVVADSVQRTLHAYLQGLRDGGGVAAGIGS</sequence>
<keyword evidence="3 7" id="KW-0805">Transcription regulation</keyword>
<dbReference type="PANTHER" id="PTHR12809:SF2">
    <property type="entry name" value="MEDIATOR OF RNA POLYMERASE II TRANSCRIPTION SUBUNIT 14"/>
    <property type="match status" value="1"/>
</dbReference>
<evidence type="ECO:0000256" key="5">
    <source>
        <dbReference type="ARBA" id="ARBA00023163"/>
    </source>
</evidence>
<evidence type="ECO:0000313" key="10">
    <source>
        <dbReference type="EMBL" id="TMX04787.1"/>
    </source>
</evidence>
<evidence type="ECO:0000256" key="3">
    <source>
        <dbReference type="ARBA" id="ARBA00023015"/>
    </source>
</evidence>
<comment type="subunit">
    <text evidence="7">Component of the Mediator complex.</text>
</comment>
<feature type="domain" description="Mediator complex subunit MED14 N-terminal" evidence="9">
    <location>
        <begin position="9"/>
        <end position="197"/>
    </location>
</feature>
<dbReference type="InterPro" id="IPR055122">
    <property type="entry name" value="Med14_N"/>
</dbReference>
<organism evidence="10">
    <name type="scientific">Solanum chilense</name>
    <name type="common">Tomato</name>
    <name type="synonym">Lycopersicon chilense</name>
    <dbReference type="NCBI Taxonomy" id="4083"/>
    <lineage>
        <taxon>Eukaryota</taxon>
        <taxon>Viridiplantae</taxon>
        <taxon>Streptophyta</taxon>
        <taxon>Embryophyta</taxon>
        <taxon>Tracheophyta</taxon>
        <taxon>Spermatophyta</taxon>
        <taxon>Magnoliopsida</taxon>
        <taxon>eudicotyledons</taxon>
        <taxon>Gunneridae</taxon>
        <taxon>Pentapetalae</taxon>
        <taxon>asterids</taxon>
        <taxon>lamiids</taxon>
        <taxon>Solanales</taxon>
        <taxon>Solanaceae</taxon>
        <taxon>Solanoideae</taxon>
        <taxon>Solaneae</taxon>
        <taxon>Solanum</taxon>
        <taxon>Solanum subgen. Lycopersicon</taxon>
    </lineage>
</organism>
<keyword evidence="6 7" id="KW-0539">Nucleus</keyword>
<proteinExistence type="inferred from homology"/>
<comment type="function">
    <text evidence="7">Component of the Mediator complex, a coactivator involved in the regulated transcription of nearly all RNA polymerase II-dependent genes. Mediator functions as a bridge to convey information from gene-specific regulatory proteins to the basal RNA polymerase II transcription machinery. Mediator is recruited to promoters by direct interactions with regulatory proteins and serves as a scaffold for the assembly of a functional preinitiation complex with RNA polymerase II and the general transcription factors.</text>
</comment>
<reference evidence="10" key="1">
    <citation type="submission" date="2019-05" db="EMBL/GenBank/DDBJ databases">
        <title>The de novo reference genome and transcriptome assemblies of the wild tomato species Solanum chilense.</title>
        <authorList>
            <person name="Stam R."/>
            <person name="Nosenko T."/>
            <person name="Hoerger A.C."/>
            <person name="Stephan W."/>
            <person name="Seidel M.A."/>
            <person name="Kuhn J.M.M."/>
            <person name="Haberer G."/>
            <person name="Tellier A."/>
        </authorList>
    </citation>
    <scope>NUCLEOTIDE SEQUENCE</scope>
    <source>
        <tissue evidence="10">Mature leaves</tissue>
    </source>
</reference>
<protein>
    <recommendedName>
        <fullName evidence="7">Mediator of RNA polymerase II transcription subunit 14</fullName>
    </recommendedName>
    <alternativeName>
        <fullName evidence="7">Mediator complex subunit 14</fullName>
    </alternativeName>
</protein>
<dbReference type="GO" id="GO:0006357">
    <property type="term" value="P:regulation of transcription by RNA polymerase II"/>
    <property type="evidence" value="ECO:0007669"/>
    <property type="project" value="InterPro"/>
</dbReference>
<keyword evidence="4 7" id="KW-0010">Activator</keyword>
<evidence type="ECO:0000256" key="6">
    <source>
        <dbReference type="ARBA" id="ARBA00023242"/>
    </source>
</evidence>
<feature type="compositionally biased region" description="Polar residues" evidence="8">
    <location>
        <begin position="742"/>
        <end position="757"/>
    </location>
</feature>
<evidence type="ECO:0000256" key="7">
    <source>
        <dbReference type="RuleBase" id="RU365082"/>
    </source>
</evidence>
<dbReference type="Pfam" id="PF08638">
    <property type="entry name" value="Med14"/>
    <property type="match status" value="1"/>
</dbReference>
<comment type="subcellular location">
    <subcellularLocation>
        <location evidence="1 7">Nucleus</location>
    </subcellularLocation>
</comment>
<comment type="caution">
    <text evidence="10">The sequence shown here is derived from an EMBL/GenBank/DDBJ whole genome shotgun (WGS) entry which is preliminary data.</text>
</comment>
<evidence type="ECO:0000256" key="8">
    <source>
        <dbReference type="SAM" id="MobiDB-lite"/>
    </source>
</evidence>
<feature type="compositionally biased region" description="Polar residues" evidence="8">
    <location>
        <begin position="792"/>
        <end position="803"/>
    </location>
</feature>
<evidence type="ECO:0000256" key="4">
    <source>
        <dbReference type="ARBA" id="ARBA00023159"/>
    </source>
</evidence>
<name>A0A6N2CAP9_SOLCI</name>
<feature type="region of interest" description="Disordered" evidence="8">
    <location>
        <begin position="742"/>
        <end position="803"/>
    </location>
</feature>
<accession>A0A6N2CAP9</accession>
<comment type="similarity">
    <text evidence="2 7">Belongs to the Mediator complex subunit 14 family.</text>
</comment>
<evidence type="ECO:0000259" key="9">
    <source>
        <dbReference type="Pfam" id="PF08638"/>
    </source>
</evidence>
<dbReference type="InterPro" id="IPR013947">
    <property type="entry name" value="Mediator_Med14"/>
</dbReference>
<evidence type="ECO:0000256" key="1">
    <source>
        <dbReference type="ARBA" id="ARBA00004123"/>
    </source>
</evidence>
<dbReference type="GO" id="GO:0003712">
    <property type="term" value="F:transcription coregulator activity"/>
    <property type="evidence" value="ECO:0007669"/>
    <property type="project" value="UniProtKB-UniRule"/>
</dbReference>
<feature type="region of interest" description="Disordered" evidence="8">
    <location>
        <begin position="292"/>
        <end position="312"/>
    </location>
</feature>
<dbReference type="EMBL" id="RXGB01000167">
    <property type="protein sequence ID" value="TMX04787.1"/>
    <property type="molecule type" value="Genomic_DNA"/>
</dbReference>
<evidence type="ECO:0000256" key="2">
    <source>
        <dbReference type="ARBA" id="ARBA00007813"/>
    </source>
</evidence>
<dbReference type="GO" id="GO:0016592">
    <property type="term" value="C:mediator complex"/>
    <property type="evidence" value="ECO:0007669"/>
    <property type="project" value="UniProtKB-UniRule"/>
</dbReference>
<dbReference type="PANTHER" id="PTHR12809">
    <property type="entry name" value="MEDIATOR COMPLEX SUBUNIT"/>
    <property type="match status" value="1"/>
</dbReference>
<keyword evidence="5 7" id="KW-0804">Transcription</keyword>
<feature type="region of interest" description="Disordered" evidence="8">
    <location>
        <begin position="1088"/>
        <end position="1108"/>
    </location>
</feature>